<reference evidence="2 3" key="1">
    <citation type="submission" date="2019-09" db="EMBL/GenBank/DDBJ databases">
        <title>Bird 10,000 Genomes (B10K) Project - Family phase.</title>
        <authorList>
            <person name="Zhang G."/>
        </authorList>
    </citation>
    <scope>NUCLEOTIDE SEQUENCE [LARGE SCALE GENOMIC DNA]</scope>
    <source>
        <strain evidence="2">B10K-DU-029-50</strain>
        <tissue evidence="2">Heart</tissue>
    </source>
</reference>
<dbReference type="Proteomes" id="UP000575029">
    <property type="component" value="Unassembled WGS sequence"/>
</dbReference>
<name>A0A7K6EMU8_9PASS</name>
<dbReference type="GO" id="GO:0006508">
    <property type="term" value="P:proteolysis"/>
    <property type="evidence" value="ECO:0007669"/>
    <property type="project" value="InterPro"/>
</dbReference>
<dbReference type="EMBL" id="VZRM01006181">
    <property type="protein sequence ID" value="NWV40213.1"/>
    <property type="molecule type" value="Genomic_DNA"/>
</dbReference>
<gene>
    <name evidence="2" type="primary">Tpsab1</name>
    <name evidence="2" type="ORF">GRAPIC_R15950</name>
</gene>
<dbReference type="GO" id="GO:0004252">
    <property type="term" value="F:serine-type endopeptidase activity"/>
    <property type="evidence" value="ECO:0007669"/>
    <property type="project" value="InterPro"/>
</dbReference>
<dbReference type="InterPro" id="IPR001254">
    <property type="entry name" value="Trypsin_dom"/>
</dbReference>
<dbReference type="Pfam" id="PF00089">
    <property type="entry name" value="Trypsin"/>
    <property type="match status" value="1"/>
</dbReference>
<keyword evidence="3" id="KW-1185">Reference proteome</keyword>
<accession>A0A7K6EMU8</accession>
<feature type="domain" description="Peptidase S1" evidence="1">
    <location>
        <begin position="3"/>
        <end position="67"/>
    </location>
</feature>
<feature type="non-terminal residue" evidence="2">
    <location>
        <position position="96"/>
    </location>
</feature>
<sequence>ERPLAQLLPHPRFHSVRRGHDLSLVRMTSPVTLGDSVGTICLPLPHLRPPFGQSCWVTRWGNVGDNGEIRDFGGFWGVWGHLGIWGHLGCLGTLGK</sequence>
<comment type="caution">
    <text evidence="2">The sequence shown here is derived from an EMBL/GenBank/DDBJ whole genome shotgun (WGS) entry which is preliminary data.</text>
</comment>
<dbReference type="InterPro" id="IPR043504">
    <property type="entry name" value="Peptidase_S1_PA_chymotrypsin"/>
</dbReference>
<feature type="non-terminal residue" evidence="2">
    <location>
        <position position="1"/>
    </location>
</feature>
<proteinExistence type="predicted"/>
<dbReference type="AlphaFoldDB" id="A0A7K6EMU8"/>
<evidence type="ECO:0000313" key="3">
    <source>
        <dbReference type="Proteomes" id="UP000575029"/>
    </source>
</evidence>
<evidence type="ECO:0000259" key="1">
    <source>
        <dbReference type="Pfam" id="PF00089"/>
    </source>
</evidence>
<dbReference type="InterPro" id="IPR009003">
    <property type="entry name" value="Peptidase_S1_PA"/>
</dbReference>
<protein>
    <submittedName>
        <fullName evidence="2">TRYB1 Tryptase</fullName>
    </submittedName>
</protein>
<dbReference type="Gene3D" id="2.40.10.10">
    <property type="entry name" value="Trypsin-like serine proteases"/>
    <property type="match status" value="2"/>
</dbReference>
<dbReference type="SUPFAM" id="SSF50494">
    <property type="entry name" value="Trypsin-like serine proteases"/>
    <property type="match status" value="1"/>
</dbReference>
<organism evidence="2 3">
    <name type="scientific">Grantiella picta</name>
    <dbReference type="NCBI Taxonomy" id="266360"/>
    <lineage>
        <taxon>Eukaryota</taxon>
        <taxon>Metazoa</taxon>
        <taxon>Chordata</taxon>
        <taxon>Craniata</taxon>
        <taxon>Vertebrata</taxon>
        <taxon>Euteleostomi</taxon>
        <taxon>Archelosauria</taxon>
        <taxon>Archosauria</taxon>
        <taxon>Dinosauria</taxon>
        <taxon>Saurischia</taxon>
        <taxon>Theropoda</taxon>
        <taxon>Coelurosauria</taxon>
        <taxon>Aves</taxon>
        <taxon>Neognathae</taxon>
        <taxon>Neoaves</taxon>
        <taxon>Telluraves</taxon>
        <taxon>Australaves</taxon>
        <taxon>Passeriformes</taxon>
        <taxon>Meliphagoidea</taxon>
        <taxon>Meliphagidae</taxon>
        <taxon>Grantiella</taxon>
    </lineage>
</organism>
<evidence type="ECO:0000313" key="2">
    <source>
        <dbReference type="EMBL" id="NWV40213.1"/>
    </source>
</evidence>